<dbReference type="InterPro" id="IPR004846">
    <property type="entry name" value="T2SS/T3SS_dom"/>
</dbReference>
<evidence type="ECO:0000256" key="1">
    <source>
        <dbReference type="ARBA" id="ARBA00004370"/>
    </source>
</evidence>
<gene>
    <name evidence="6" type="ORF">AAGS29_19085</name>
</gene>
<protein>
    <recommendedName>
        <fullName evidence="5">Type II/III secretion system secretin-like domain-containing protein</fullName>
    </recommendedName>
</protein>
<evidence type="ECO:0000256" key="2">
    <source>
        <dbReference type="ARBA" id="ARBA00022729"/>
    </source>
</evidence>
<feature type="domain" description="Type II/III secretion system secretin-like" evidence="5">
    <location>
        <begin position="332"/>
        <end position="464"/>
    </location>
</feature>
<dbReference type="PANTHER" id="PTHR30332:SF24">
    <property type="entry name" value="SECRETIN GSPD-RELATED"/>
    <property type="match status" value="1"/>
</dbReference>
<evidence type="ECO:0000313" key="6">
    <source>
        <dbReference type="EMBL" id="MEM6250704.1"/>
    </source>
</evidence>
<sequence length="492" mass="53480">MSLYKKLIVTALVATLAGCVTQDFKDTKSAADNIHNQIGSHSQSQYTSQVSNIIRPPISTTPLAVEKNIPWLNDPVSINSVDMPLSMVISQVLAGAEYQNKPIKIWFDGDVDPNQRVTLSFKSSREDVLNLLARQTHYGINPTEDKVSISRFESELFVIHLPQGTYSGQLGSQGSSAGGGAIGSTPRIEGQYLNTAYSNVDSVTEITNGIKALLKNDESDDDKLVGSVEVIASLTAIAVRTTPDRMVNVRNLINSVQEQFGQQVVLDIRILEFRSNRGKERSLDWNIIKDVGNGSLEFMIPGTTTVTQGASYGMAFRGTGKWDGTAAFIRALEQQGTVSTETPITALGLSNRPARIAQTMTTPYIDEIKSESNDKVITASVTRASQSEGVDMMITPKVMDDAVWLSIAGKLTKIVGKRNETVHDVQLLFLDTRESEINFTNKLLYGQTVVIGSIKQTSTTAESNSNFGVPSGEGTLSNTVETLVLLTPRKVQ</sequence>
<evidence type="ECO:0000256" key="3">
    <source>
        <dbReference type="ARBA" id="ARBA00023136"/>
    </source>
</evidence>
<keyword evidence="3" id="KW-0472">Membrane</keyword>
<proteinExistence type="inferred from homology"/>
<name>A0ABU9UWR7_9GAMM</name>
<reference evidence="6 7" key="1">
    <citation type="submission" date="2024-04" db="EMBL/GenBank/DDBJ databases">
        <title>Novel Shewanella species isolated from Baltic Sea sediments.</title>
        <authorList>
            <person name="Martin-Rodriguez A.J."/>
            <person name="Fernandez-Juarez V."/>
            <person name="Valeriano V.D."/>
            <person name="Mihindukulasooriya I."/>
            <person name="Ceresnova L."/>
            <person name="Joffre E."/>
            <person name="Jensie-Markopoulos S."/>
            <person name="Moore E.R.B."/>
            <person name="Sjoling A."/>
        </authorList>
    </citation>
    <scope>NUCLEOTIDE SEQUENCE [LARGE SCALE GENOMIC DNA]</scope>
    <source>
        <strain evidence="6 7">VAX-SP0-0CM-1</strain>
    </source>
</reference>
<dbReference type="RefSeq" id="WP_342902421.1">
    <property type="nucleotide sequence ID" value="NZ_JBCHKU010000034.1"/>
</dbReference>
<dbReference type="PANTHER" id="PTHR30332">
    <property type="entry name" value="PROBABLE GENERAL SECRETION PATHWAY PROTEIN D"/>
    <property type="match status" value="1"/>
</dbReference>
<keyword evidence="2" id="KW-0732">Signal</keyword>
<dbReference type="PROSITE" id="PS51257">
    <property type="entry name" value="PROKAR_LIPOPROTEIN"/>
    <property type="match status" value="1"/>
</dbReference>
<accession>A0ABU9UWR7</accession>
<dbReference type="InterPro" id="IPR050810">
    <property type="entry name" value="Bact_Secretion_Sys_Channel"/>
</dbReference>
<dbReference type="Pfam" id="PF00263">
    <property type="entry name" value="Secretin"/>
    <property type="match status" value="1"/>
</dbReference>
<organism evidence="6 7">
    <name type="scientific">Shewanella vaxholmensis</name>
    <dbReference type="NCBI Taxonomy" id="3063535"/>
    <lineage>
        <taxon>Bacteria</taxon>
        <taxon>Pseudomonadati</taxon>
        <taxon>Pseudomonadota</taxon>
        <taxon>Gammaproteobacteria</taxon>
        <taxon>Alteromonadales</taxon>
        <taxon>Shewanellaceae</taxon>
        <taxon>Shewanella</taxon>
    </lineage>
</organism>
<comment type="subcellular location">
    <subcellularLocation>
        <location evidence="1">Membrane</location>
    </subcellularLocation>
</comment>
<comment type="caution">
    <text evidence="6">The sequence shown here is derived from an EMBL/GenBank/DDBJ whole genome shotgun (WGS) entry which is preliminary data.</text>
</comment>
<evidence type="ECO:0000313" key="7">
    <source>
        <dbReference type="Proteomes" id="UP001489333"/>
    </source>
</evidence>
<comment type="similarity">
    <text evidence="4">Belongs to the bacterial secretin family.</text>
</comment>
<evidence type="ECO:0000256" key="4">
    <source>
        <dbReference type="RuleBase" id="RU004003"/>
    </source>
</evidence>
<keyword evidence="7" id="KW-1185">Reference proteome</keyword>
<dbReference type="Proteomes" id="UP001489333">
    <property type="component" value="Unassembled WGS sequence"/>
</dbReference>
<evidence type="ECO:0000259" key="5">
    <source>
        <dbReference type="Pfam" id="PF00263"/>
    </source>
</evidence>
<dbReference type="EMBL" id="JBCHKU010000034">
    <property type="protein sequence ID" value="MEM6250704.1"/>
    <property type="molecule type" value="Genomic_DNA"/>
</dbReference>